<evidence type="ECO:0000256" key="2">
    <source>
        <dbReference type="ARBA" id="ARBA00022692"/>
    </source>
</evidence>
<dbReference type="EMBL" id="CP080467">
    <property type="protein sequence ID" value="UNO49644.1"/>
    <property type="molecule type" value="Genomic_DNA"/>
</dbReference>
<name>T0BTL0_ALIAG</name>
<proteinExistence type="predicted"/>
<keyword evidence="3" id="KW-1133">Transmembrane helix</keyword>
<evidence type="ECO:0000256" key="4">
    <source>
        <dbReference type="ARBA" id="ARBA00023136"/>
    </source>
</evidence>
<sequence length="251" mass="26336">MWFALILCTIAAFADVIGGAVTVVKRLNPQQTMIVTGLGAGFLLGATVLDRLPDSLSELPGTSPLYIVIGYLILLILERYSANAHHRESAAPEMGHHPGAVLSSRAAFVSFVGLLLHTFMDGVIIAGAFSISRATGLLIFVAITMHKIPEGFSMATITLASGTSRVRALLTSVGLAVSTLIGAVLTLEVGAIDQHVVKILMALATGTFLYVSMTDLMPVVRGQNRGSVIAAVIGVGIFYISLLLIKHVGLS</sequence>
<dbReference type="PANTHER" id="PTHR11040">
    <property type="entry name" value="ZINC/IRON TRANSPORTER"/>
    <property type="match status" value="1"/>
</dbReference>
<dbReference type="GO" id="GO:0005385">
    <property type="term" value="F:zinc ion transmembrane transporter activity"/>
    <property type="evidence" value="ECO:0007669"/>
    <property type="project" value="TreeGrafter"/>
</dbReference>
<dbReference type="eggNOG" id="COG0428">
    <property type="taxonomic scope" value="Bacteria"/>
</dbReference>
<keyword evidence="6" id="KW-1185">Reference proteome</keyword>
<gene>
    <name evidence="5" type="ORF">K1I37_03645</name>
</gene>
<dbReference type="OrthoDB" id="2374151at2"/>
<dbReference type="KEGG" id="aaco:K1I37_03645"/>
<keyword evidence="2" id="KW-0812">Transmembrane</keyword>
<dbReference type="GO" id="GO:0016020">
    <property type="term" value="C:membrane"/>
    <property type="evidence" value="ECO:0007669"/>
    <property type="project" value="UniProtKB-SubCell"/>
</dbReference>
<accession>A0A9E7CRC4</accession>
<keyword evidence="4" id="KW-0472">Membrane</keyword>
<evidence type="ECO:0000256" key="1">
    <source>
        <dbReference type="ARBA" id="ARBA00004141"/>
    </source>
</evidence>
<dbReference type="PANTHER" id="PTHR11040:SF44">
    <property type="entry name" value="PROTEIN ZNTC-RELATED"/>
    <property type="match status" value="1"/>
</dbReference>
<dbReference type="Proteomes" id="UP000829401">
    <property type="component" value="Chromosome"/>
</dbReference>
<dbReference type="STRING" id="1356854.N007_11415"/>
<protein>
    <submittedName>
        <fullName evidence="5">ZIP family metal transporter</fullName>
    </submittedName>
</protein>
<reference evidence="6" key="1">
    <citation type="journal article" date="2022" name="G3 (Bethesda)">
        <title>Unveiling the complete genome sequence of Alicyclobacillus acidoterrestris DSM 3922T, a taint-producing strain.</title>
        <authorList>
            <person name="Leonardo I.C."/>
            <person name="Barreto Crespo M.T."/>
            <person name="Gaspar F.B."/>
        </authorList>
    </citation>
    <scope>NUCLEOTIDE SEQUENCE [LARGE SCALE GENOMIC DNA]</scope>
    <source>
        <strain evidence="6">DSM 3922</strain>
    </source>
</reference>
<organism evidence="5 6">
    <name type="scientific">Alicyclobacillus acidoterrestris (strain ATCC 49025 / DSM 3922 / CIP 106132 / NCIMB 13137 / GD3B)</name>
    <dbReference type="NCBI Taxonomy" id="1356854"/>
    <lineage>
        <taxon>Bacteria</taxon>
        <taxon>Bacillati</taxon>
        <taxon>Bacillota</taxon>
        <taxon>Bacilli</taxon>
        <taxon>Bacillales</taxon>
        <taxon>Alicyclobacillaceae</taxon>
        <taxon>Alicyclobacillus</taxon>
    </lineage>
</organism>
<comment type="subcellular location">
    <subcellularLocation>
        <location evidence="1">Membrane</location>
        <topology evidence="1">Multi-pass membrane protein</topology>
    </subcellularLocation>
</comment>
<evidence type="ECO:0000313" key="6">
    <source>
        <dbReference type="Proteomes" id="UP000829401"/>
    </source>
</evidence>
<dbReference type="InterPro" id="IPR003689">
    <property type="entry name" value="ZIP"/>
</dbReference>
<evidence type="ECO:0000256" key="3">
    <source>
        <dbReference type="ARBA" id="ARBA00022989"/>
    </source>
</evidence>
<dbReference type="AlphaFoldDB" id="T0BTL0"/>
<accession>T0BTL0</accession>
<dbReference type="RefSeq" id="WP_021297331.1">
    <property type="nucleotide sequence ID" value="NZ_AURB01000151.1"/>
</dbReference>
<evidence type="ECO:0000313" key="5">
    <source>
        <dbReference type="EMBL" id="UNO49644.1"/>
    </source>
</evidence>
<dbReference type="Pfam" id="PF02535">
    <property type="entry name" value="Zip"/>
    <property type="match status" value="1"/>
</dbReference>